<evidence type="ECO:0000256" key="6">
    <source>
        <dbReference type="ARBA" id="ARBA00022723"/>
    </source>
</evidence>
<keyword evidence="11" id="KW-0234">DNA repair</keyword>
<evidence type="ECO:0000256" key="2">
    <source>
        <dbReference type="ARBA" id="ARBA00006521"/>
    </source>
</evidence>
<evidence type="ECO:0000256" key="4">
    <source>
        <dbReference type="ARBA" id="ARBA00019403"/>
    </source>
</evidence>
<sequence length="283" mass="30500">MEQVTGIEQAAEAGGLDWHGALAALVWQAELGVTEVIGDTPCDAYALPERLETPRSAAQPDRAAARPGRQPSASQTPPAPAEPPEDSAARAAAAAPDLPALREAMAAFDLCELKLGARNLVFADGLPGAHVMIVGEAPGREEDRSGRPFVGPAGQMLDRIFAAIGLSRQETDPARALYITNTMPWRPPGNRDPSPEEIAMMRPFLARHIELARPRLLIATGNTACAALLGQRGILRLRGQWQDWRGHPLMPITHPSYLLHEPAAKREAWADLLEIRARLDSLA</sequence>
<comment type="caution">
    <text evidence="14">The sequence shown here is derived from an EMBL/GenBank/DDBJ whole genome shotgun (WGS) entry which is preliminary data.</text>
</comment>
<keyword evidence="5" id="KW-0004">4Fe-4S</keyword>
<dbReference type="NCBIfam" id="TIGR00758">
    <property type="entry name" value="UDG_fam4"/>
    <property type="match status" value="1"/>
</dbReference>
<accession>A0A8K0V9L0</accession>
<name>A0A8K0V9L0_9RHOB</name>
<dbReference type="Gene3D" id="3.40.470.10">
    <property type="entry name" value="Uracil-DNA glycosylase-like domain"/>
    <property type="match status" value="1"/>
</dbReference>
<dbReference type="EC" id="3.2.2.27" evidence="3"/>
<organism evidence="14 15">
    <name type="scientific">Szabonella alba</name>
    <dbReference type="NCBI Taxonomy" id="2804194"/>
    <lineage>
        <taxon>Bacteria</taxon>
        <taxon>Pseudomonadati</taxon>
        <taxon>Pseudomonadota</taxon>
        <taxon>Alphaproteobacteria</taxon>
        <taxon>Rhodobacterales</taxon>
        <taxon>Paracoccaceae</taxon>
        <taxon>Szabonella</taxon>
    </lineage>
</organism>
<dbReference type="Pfam" id="PF03167">
    <property type="entry name" value="UDG"/>
    <property type="match status" value="1"/>
</dbReference>
<comment type="similarity">
    <text evidence="2">Belongs to the uracil-DNA glycosylase (UDG) superfamily. Type 4 (UDGa) family.</text>
</comment>
<evidence type="ECO:0000256" key="1">
    <source>
        <dbReference type="ARBA" id="ARBA00001400"/>
    </source>
</evidence>
<dbReference type="PANTHER" id="PTHR33693">
    <property type="entry name" value="TYPE-5 URACIL-DNA GLYCOSYLASE"/>
    <property type="match status" value="1"/>
</dbReference>
<evidence type="ECO:0000256" key="10">
    <source>
        <dbReference type="ARBA" id="ARBA00023014"/>
    </source>
</evidence>
<comment type="catalytic activity">
    <reaction evidence="1">
        <text>Hydrolyzes single-stranded DNA or mismatched double-stranded DNA and polynucleotides, releasing free uracil.</text>
        <dbReference type="EC" id="3.2.2.27"/>
    </reaction>
</comment>
<dbReference type="Proteomes" id="UP000648908">
    <property type="component" value="Unassembled WGS sequence"/>
</dbReference>
<feature type="domain" description="Uracil-DNA glycosylase-like" evidence="13">
    <location>
        <begin position="122"/>
        <end position="273"/>
    </location>
</feature>
<evidence type="ECO:0000256" key="9">
    <source>
        <dbReference type="ARBA" id="ARBA00023004"/>
    </source>
</evidence>
<evidence type="ECO:0000256" key="7">
    <source>
        <dbReference type="ARBA" id="ARBA00022763"/>
    </source>
</evidence>
<dbReference type="InterPro" id="IPR005273">
    <property type="entry name" value="Ura-DNA_glyco_family4"/>
</dbReference>
<dbReference type="GO" id="GO:0004844">
    <property type="term" value="F:uracil DNA N-glycosylase activity"/>
    <property type="evidence" value="ECO:0007669"/>
    <property type="project" value="UniProtKB-EC"/>
</dbReference>
<evidence type="ECO:0000256" key="8">
    <source>
        <dbReference type="ARBA" id="ARBA00022801"/>
    </source>
</evidence>
<keyword evidence="15" id="KW-1185">Reference proteome</keyword>
<keyword evidence="8" id="KW-0378">Hydrolase</keyword>
<keyword evidence="7" id="KW-0227">DNA damage</keyword>
<feature type="region of interest" description="Disordered" evidence="12">
    <location>
        <begin position="49"/>
        <end position="94"/>
    </location>
</feature>
<dbReference type="InterPro" id="IPR051536">
    <property type="entry name" value="UDG_Type-4/5"/>
</dbReference>
<dbReference type="SMART" id="SM00987">
    <property type="entry name" value="UreE_C"/>
    <property type="match status" value="1"/>
</dbReference>
<evidence type="ECO:0000256" key="3">
    <source>
        <dbReference type="ARBA" id="ARBA00012030"/>
    </source>
</evidence>
<dbReference type="GO" id="GO:0046872">
    <property type="term" value="F:metal ion binding"/>
    <property type="evidence" value="ECO:0007669"/>
    <property type="project" value="UniProtKB-KW"/>
</dbReference>
<protein>
    <recommendedName>
        <fullName evidence="4">Type-4 uracil-DNA glycosylase</fullName>
        <ecNumber evidence="3">3.2.2.27</ecNumber>
    </recommendedName>
</protein>
<keyword evidence="9" id="KW-0408">Iron</keyword>
<evidence type="ECO:0000256" key="12">
    <source>
        <dbReference type="SAM" id="MobiDB-lite"/>
    </source>
</evidence>
<dbReference type="SUPFAM" id="SSF52141">
    <property type="entry name" value="Uracil-DNA glycosylase-like"/>
    <property type="match status" value="1"/>
</dbReference>
<gene>
    <name evidence="14" type="ORF">JL811_03025</name>
</gene>
<dbReference type="EMBL" id="JAESVN010000001">
    <property type="protein sequence ID" value="MBL4916183.1"/>
    <property type="molecule type" value="Genomic_DNA"/>
</dbReference>
<dbReference type="GO" id="GO:0051539">
    <property type="term" value="F:4 iron, 4 sulfur cluster binding"/>
    <property type="evidence" value="ECO:0007669"/>
    <property type="project" value="UniProtKB-KW"/>
</dbReference>
<evidence type="ECO:0000256" key="5">
    <source>
        <dbReference type="ARBA" id="ARBA00022485"/>
    </source>
</evidence>
<dbReference type="AlphaFoldDB" id="A0A8K0V9L0"/>
<evidence type="ECO:0000313" key="15">
    <source>
        <dbReference type="Proteomes" id="UP000648908"/>
    </source>
</evidence>
<proteinExistence type="inferred from homology"/>
<dbReference type="RefSeq" id="WP_202686818.1">
    <property type="nucleotide sequence ID" value="NZ_JAESVN010000001.1"/>
</dbReference>
<dbReference type="SMART" id="SM00986">
    <property type="entry name" value="UDG"/>
    <property type="match status" value="1"/>
</dbReference>
<keyword evidence="6" id="KW-0479">Metal-binding</keyword>
<dbReference type="InterPro" id="IPR036895">
    <property type="entry name" value="Uracil-DNA_glycosylase-like_sf"/>
</dbReference>
<dbReference type="PANTHER" id="PTHR33693:SF1">
    <property type="entry name" value="TYPE-4 URACIL-DNA GLYCOSYLASE"/>
    <property type="match status" value="1"/>
</dbReference>
<reference evidence="14" key="1">
    <citation type="submission" date="2021-01" db="EMBL/GenBank/DDBJ databases">
        <title>Tabrizicola alba sp. nov. a motile alkaliphilic bacterium isolated from a soda lake.</title>
        <authorList>
            <person name="Szuroczki S."/>
            <person name="Abbaszade G."/>
            <person name="Schumann P."/>
            <person name="Toth E."/>
        </authorList>
    </citation>
    <scope>NUCLEOTIDE SEQUENCE</scope>
    <source>
        <strain evidence="14">DMG-N-6</strain>
    </source>
</reference>
<dbReference type="InterPro" id="IPR005122">
    <property type="entry name" value="Uracil-DNA_glycosylase-like"/>
</dbReference>
<keyword evidence="10" id="KW-0411">Iron-sulfur</keyword>
<dbReference type="GO" id="GO:0006281">
    <property type="term" value="P:DNA repair"/>
    <property type="evidence" value="ECO:0007669"/>
    <property type="project" value="UniProtKB-KW"/>
</dbReference>
<evidence type="ECO:0000259" key="13">
    <source>
        <dbReference type="SMART" id="SM00986"/>
    </source>
</evidence>
<dbReference type="CDD" id="cd10030">
    <property type="entry name" value="UDG-F4_TTUDGA_SPO1dp_like"/>
    <property type="match status" value="1"/>
</dbReference>
<evidence type="ECO:0000256" key="11">
    <source>
        <dbReference type="ARBA" id="ARBA00023204"/>
    </source>
</evidence>
<evidence type="ECO:0000313" key="14">
    <source>
        <dbReference type="EMBL" id="MBL4916183.1"/>
    </source>
</evidence>